<dbReference type="Proteomes" id="UP000248484">
    <property type="component" value="Chromosome 11"/>
</dbReference>
<evidence type="ECO:0000313" key="2">
    <source>
        <dbReference type="Proteomes" id="UP000248484"/>
    </source>
</evidence>
<accession>A0A455BNX6</accession>
<proteinExistence type="predicted"/>
<reference evidence="3" key="1">
    <citation type="submission" date="2025-08" db="UniProtKB">
        <authorList>
            <consortium name="RefSeq"/>
        </authorList>
    </citation>
    <scope>IDENTIFICATION</scope>
    <source>
        <tissue evidence="3">Muscle</tissue>
    </source>
</reference>
<protein>
    <submittedName>
        <fullName evidence="3">Nascent polypeptide-associated complex subunit alpha, muscle-specific form-like</fullName>
    </submittedName>
</protein>
<feature type="compositionally biased region" description="Low complexity" evidence="1">
    <location>
        <begin position="1"/>
        <end position="24"/>
    </location>
</feature>
<feature type="compositionally biased region" description="Low complexity" evidence="1">
    <location>
        <begin position="169"/>
        <end position="180"/>
    </location>
</feature>
<dbReference type="InParanoid" id="A0A455BNX6"/>
<feature type="compositionally biased region" description="Polar residues" evidence="1">
    <location>
        <begin position="341"/>
        <end position="351"/>
    </location>
</feature>
<dbReference type="RefSeq" id="XP_028350649.1">
    <property type="nucleotide sequence ID" value="XM_028494848.2"/>
</dbReference>
<evidence type="ECO:0000313" key="3">
    <source>
        <dbReference type="RefSeq" id="XP_028350649.1"/>
    </source>
</evidence>
<evidence type="ECO:0000256" key="1">
    <source>
        <dbReference type="SAM" id="MobiDB-lite"/>
    </source>
</evidence>
<feature type="region of interest" description="Disordered" evidence="1">
    <location>
        <begin position="1"/>
        <end position="399"/>
    </location>
</feature>
<dbReference type="KEGG" id="pcad:114487034"/>
<dbReference type="GeneID" id="114487034"/>
<feature type="compositionally biased region" description="Pro residues" evidence="1">
    <location>
        <begin position="47"/>
        <end position="56"/>
    </location>
</feature>
<feature type="compositionally biased region" description="Basic residues" evidence="1">
    <location>
        <begin position="129"/>
        <end position="144"/>
    </location>
</feature>
<organism evidence="2 3">
    <name type="scientific">Physeter macrocephalus</name>
    <name type="common">Sperm whale</name>
    <name type="synonym">Physeter catodon</name>
    <dbReference type="NCBI Taxonomy" id="9755"/>
    <lineage>
        <taxon>Eukaryota</taxon>
        <taxon>Metazoa</taxon>
        <taxon>Chordata</taxon>
        <taxon>Craniata</taxon>
        <taxon>Vertebrata</taxon>
        <taxon>Euteleostomi</taxon>
        <taxon>Mammalia</taxon>
        <taxon>Eutheria</taxon>
        <taxon>Laurasiatheria</taxon>
        <taxon>Artiodactyla</taxon>
        <taxon>Whippomorpha</taxon>
        <taxon>Cetacea</taxon>
        <taxon>Odontoceti</taxon>
        <taxon>Physeteridae</taxon>
        <taxon>Physeter</taxon>
    </lineage>
</organism>
<name>A0A455BNX6_PHYMC</name>
<sequence>MSGREPPLLHGRPAGPRRPPSAFVPFPPPAGLPSLRTRGRGPSAPAGRPPPLPPAPRQRRGGLARGGGKGGSQRRARLSLFTRPPALRPVGRDPHRAGRPPDGAPLTAGAHRTKREDEPAPYSAAAALRGRRRPRPAAPRHRRDLPRPAPGSRPPREGVGRGGGRRTLPSPRRAGPGPRSGARDRQPGAGTGGARQPPQCVSGPTSPHHHPQHLPKNQTHKTLPAFSSLPSAERERPGTRASTGEGTSGRGATWDFKVRECPLTPDRLLNNSARLAELRKGGGASPHSRSQQRGVPGTTAARPRPIPGLLPRPPAARSAPPRLTTSPAANGPIGRRGERTPANQGLLTQASLHPLPAPRRKATAPRALPTPPPSGEVSHSSCPRRAGVEDPAAVAGFVT</sequence>
<feature type="compositionally biased region" description="Pro residues" evidence="1">
    <location>
        <begin position="304"/>
        <end position="314"/>
    </location>
</feature>
<gene>
    <name evidence="3" type="primary">LOC114487034</name>
</gene>
<keyword evidence="2" id="KW-1185">Reference proteome</keyword>
<dbReference type="AlphaFoldDB" id="A0A455BNX6"/>